<accession>A0A552DM22</accession>
<comment type="caution">
    <text evidence="1">The sequence shown here is derived from an EMBL/GenBank/DDBJ whole genome shotgun (WGS) entry which is preliminary data.</text>
</comment>
<name>A0A552DM22_MICAE</name>
<proteinExistence type="predicted"/>
<gene>
    <name evidence="1" type="ORF">EWV80_13235</name>
</gene>
<reference evidence="1 2" key="1">
    <citation type="submission" date="2019-01" db="EMBL/GenBank/DDBJ databases">
        <title>Coherence of Microcystis species and biogeography revealed through population genomics.</title>
        <authorList>
            <person name="Perez-Carrascal O.M."/>
            <person name="Terrat Y."/>
            <person name="Giani A."/>
            <person name="Fortin N."/>
            <person name="Tromas N."/>
            <person name="Shapiro B.J."/>
        </authorList>
    </citation>
    <scope>NUCLEOTIDE SEQUENCE [LARGE SCALE GENOMIC DNA]</scope>
    <source>
        <strain evidence="1">Ma_QC_B_20070730_S2</strain>
    </source>
</reference>
<protein>
    <submittedName>
        <fullName evidence="1">Uncharacterized protein</fullName>
    </submittedName>
</protein>
<dbReference type="AlphaFoldDB" id="A0A552DM22"/>
<dbReference type="EMBL" id="SFBK01000175">
    <property type="protein sequence ID" value="TRU23247.1"/>
    <property type="molecule type" value="Genomic_DNA"/>
</dbReference>
<sequence length="82" mass="9460">MDKKAIFKLFLEKISYFYSPQALNYNLNTPFFPRNAHAVISPLPTCHLPLITEFVDKKAIFKLFLEKISYFYSPQAALLGSV</sequence>
<dbReference type="Proteomes" id="UP000320551">
    <property type="component" value="Unassembled WGS sequence"/>
</dbReference>
<evidence type="ECO:0000313" key="2">
    <source>
        <dbReference type="Proteomes" id="UP000320551"/>
    </source>
</evidence>
<evidence type="ECO:0000313" key="1">
    <source>
        <dbReference type="EMBL" id="TRU23247.1"/>
    </source>
</evidence>
<organism evidence="1 2">
    <name type="scientific">Microcystis aeruginosa Ma_QC_B_20070730_S2</name>
    <dbReference type="NCBI Taxonomy" id="2486256"/>
    <lineage>
        <taxon>Bacteria</taxon>
        <taxon>Bacillati</taxon>
        <taxon>Cyanobacteriota</taxon>
        <taxon>Cyanophyceae</taxon>
        <taxon>Oscillatoriophycideae</taxon>
        <taxon>Chroococcales</taxon>
        <taxon>Microcystaceae</taxon>
        <taxon>Microcystis</taxon>
    </lineage>
</organism>